<dbReference type="Proteomes" id="UP001292094">
    <property type="component" value="Unassembled WGS sequence"/>
</dbReference>
<evidence type="ECO:0000313" key="1">
    <source>
        <dbReference type="EMBL" id="KAK4298142.1"/>
    </source>
</evidence>
<gene>
    <name evidence="1" type="ORF">Pmani_029490</name>
</gene>
<protein>
    <submittedName>
        <fullName evidence="1">Uncharacterized protein</fullName>
    </submittedName>
</protein>
<organism evidence="1 2">
    <name type="scientific">Petrolisthes manimaculis</name>
    <dbReference type="NCBI Taxonomy" id="1843537"/>
    <lineage>
        <taxon>Eukaryota</taxon>
        <taxon>Metazoa</taxon>
        <taxon>Ecdysozoa</taxon>
        <taxon>Arthropoda</taxon>
        <taxon>Crustacea</taxon>
        <taxon>Multicrustacea</taxon>
        <taxon>Malacostraca</taxon>
        <taxon>Eumalacostraca</taxon>
        <taxon>Eucarida</taxon>
        <taxon>Decapoda</taxon>
        <taxon>Pleocyemata</taxon>
        <taxon>Anomura</taxon>
        <taxon>Galatheoidea</taxon>
        <taxon>Porcellanidae</taxon>
        <taxon>Petrolisthes</taxon>
    </lineage>
</organism>
<keyword evidence="2" id="KW-1185">Reference proteome</keyword>
<sequence length="79" mass="9072">MLCGKINDVLTTWCLAPQPLHHWQGSAREWHILAQRQTDECDALFSTLLSQVKRDRKKKKDNDLPSCNEQPHLNCSCVA</sequence>
<evidence type="ECO:0000313" key="2">
    <source>
        <dbReference type="Proteomes" id="UP001292094"/>
    </source>
</evidence>
<accession>A0AAE1TUE4</accession>
<proteinExistence type="predicted"/>
<reference evidence="1" key="1">
    <citation type="submission" date="2023-11" db="EMBL/GenBank/DDBJ databases">
        <title>Genome assemblies of two species of porcelain crab, Petrolisthes cinctipes and Petrolisthes manimaculis (Anomura: Porcellanidae).</title>
        <authorList>
            <person name="Angst P."/>
        </authorList>
    </citation>
    <scope>NUCLEOTIDE SEQUENCE</scope>
    <source>
        <strain evidence="1">PB745_02</strain>
        <tissue evidence="1">Gill</tissue>
    </source>
</reference>
<comment type="caution">
    <text evidence="1">The sequence shown here is derived from an EMBL/GenBank/DDBJ whole genome shotgun (WGS) entry which is preliminary data.</text>
</comment>
<dbReference type="AlphaFoldDB" id="A0AAE1TUE4"/>
<dbReference type="EMBL" id="JAWZYT010003489">
    <property type="protein sequence ID" value="KAK4298142.1"/>
    <property type="molecule type" value="Genomic_DNA"/>
</dbReference>
<name>A0AAE1TUE4_9EUCA</name>